<dbReference type="OrthoDB" id="1121084at2"/>
<dbReference type="EMBL" id="JRHC01000001">
    <property type="protein sequence ID" value="KJF44237.1"/>
    <property type="molecule type" value="Genomic_DNA"/>
</dbReference>
<comment type="caution">
    <text evidence="1">The sequence shown here is derived from an EMBL/GenBank/DDBJ whole genome shotgun (WGS) entry which is preliminary data.</text>
</comment>
<sequence>MKKQKELKLNPFQLNVLLNEEEKQDFQFLLENGVYCNNCKAVCPKGVVDYTASLDDLNDIRIEGHCAACGHKVVRIMELGEDRSFFEKVMEFRQSIQN</sequence>
<dbReference type="AlphaFoldDB" id="A0A0D8JBH1"/>
<evidence type="ECO:0000313" key="1">
    <source>
        <dbReference type="EMBL" id="KJF44237.1"/>
    </source>
</evidence>
<keyword evidence="2" id="KW-1185">Reference proteome</keyword>
<protein>
    <submittedName>
        <fullName evidence="1">Uncharacterized protein</fullName>
    </submittedName>
</protein>
<accession>A0A0D8JBH1</accession>
<evidence type="ECO:0000313" key="2">
    <source>
        <dbReference type="Proteomes" id="UP000032544"/>
    </source>
</evidence>
<organism evidence="1 2">
    <name type="scientific">Draconibacterium sediminis</name>
    <dbReference type="NCBI Taxonomy" id="1544798"/>
    <lineage>
        <taxon>Bacteria</taxon>
        <taxon>Pseudomonadati</taxon>
        <taxon>Bacteroidota</taxon>
        <taxon>Bacteroidia</taxon>
        <taxon>Marinilabiliales</taxon>
        <taxon>Prolixibacteraceae</taxon>
        <taxon>Draconibacterium</taxon>
    </lineage>
</organism>
<dbReference type="RefSeq" id="WP_045025796.1">
    <property type="nucleotide sequence ID" value="NZ_JRHC01000001.1"/>
</dbReference>
<name>A0A0D8JBH1_9BACT</name>
<reference evidence="1 2" key="1">
    <citation type="submission" date="2014-09" db="EMBL/GenBank/DDBJ databases">
        <title>Draft Genome Sequence of Draconibacterium sp. JN14CK-3.</title>
        <authorList>
            <person name="Dong C."/>
            <person name="Lai Q."/>
            <person name="Shao Z."/>
        </authorList>
    </citation>
    <scope>NUCLEOTIDE SEQUENCE [LARGE SCALE GENOMIC DNA]</scope>
    <source>
        <strain evidence="1 2">JN14CK-3</strain>
    </source>
</reference>
<proteinExistence type="predicted"/>
<gene>
    <name evidence="1" type="ORF">LH29_01565</name>
</gene>
<dbReference type="Proteomes" id="UP000032544">
    <property type="component" value="Unassembled WGS sequence"/>
</dbReference>